<gene>
    <name evidence="8" type="ORF">AT727_22965</name>
</gene>
<dbReference type="PANTHER" id="PTHR34856:SF2">
    <property type="entry name" value="PROTEIN NRFD"/>
    <property type="match status" value="1"/>
</dbReference>
<accession>A0A0W1JIT3</accession>
<sequence>MDFSFVYEIQHHAAFGPLIVLYFFLAGLSAGLFLISALSTVFGWQAVKPLAKPAALTALAVLIPGLLALVADLGRPFRALYLFLNVNPSSLMSWGSFILLFYGLVCVPYIWFLWRDQEKNAKTWGKVGVVLAISLGLYTGFLLAVVPGKPLWNSALLPVLFLVSGCVAALSLISLAKKAFVQGGAAGAAYESALHSLKVWFVVLEICLVFFHLLTVYFLSGLGELTVMNLLAGEKAFTFWAVQIVVGIVAPLILLSLKQSPYSMGIAGLCSLLGVFALRYNFVYGGQELPAAGTQLYHQGGGIEWLSVLVLLGLGVVLIVTLPYLSQRLLHPTSSKSISG</sequence>
<dbReference type="Pfam" id="PF03916">
    <property type="entry name" value="NrfD"/>
    <property type="match status" value="1"/>
</dbReference>
<evidence type="ECO:0000256" key="6">
    <source>
        <dbReference type="ARBA" id="ARBA00023136"/>
    </source>
</evidence>
<comment type="similarity">
    <text evidence="2">Belongs to the NrfD family.</text>
</comment>
<evidence type="ECO:0000256" key="7">
    <source>
        <dbReference type="SAM" id="Phobius"/>
    </source>
</evidence>
<evidence type="ECO:0000313" key="8">
    <source>
        <dbReference type="EMBL" id="KTE90927.1"/>
    </source>
</evidence>
<dbReference type="Proteomes" id="UP000054623">
    <property type="component" value="Unassembled WGS sequence"/>
</dbReference>
<feature type="transmembrane region" description="Helical" evidence="7">
    <location>
        <begin position="20"/>
        <end position="42"/>
    </location>
</feature>
<evidence type="ECO:0000256" key="3">
    <source>
        <dbReference type="ARBA" id="ARBA00022475"/>
    </source>
</evidence>
<feature type="transmembrane region" description="Helical" evidence="7">
    <location>
        <begin position="124"/>
        <end position="146"/>
    </location>
</feature>
<feature type="transmembrane region" description="Helical" evidence="7">
    <location>
        <begin position="302"/>
        <end position="325"/>
    </location>
</feature>
<comment type="subcellular location">
    <subcellularLocation>
        <location evidence="1">Cell membrane</location>
        <topology evidence="1">Multi-pass membrane protein</topology>
    </subcellularLocation>
</comment>
<dbReference type="PANTHER" id="PTHR34856">
    <property type="entry name" value="PROTEIN NRFD"/>
    <property type="match status" value="1"/>
</dbReference>
<evidence type="ECO:0000256" key="5">
    <source>
        <dbReference type="ARBA" id="ARBA00022989"/>
    </source>
</evidence>
<feature type="transmembrane region" description="Helical" evidence="7">
    <location>
        <begin position="54"/>
        <end position="71"/>
    </location>
</feature>
<reference evidence="8 9" key="1">
    <citation type="submission" date="2015-12" db="EMBL/GenBank/DDBJ databases">
        <title>Draft Genome Sequence of Desulfitobacterium hafniense Strain DH, a Sulfate-reducing Bacterium Isolated from Paddy Soils.</title>
        <authorList>
            <person name="Bao P."/>
            <person name="Zhang X."/>
            <person name="Li G."/>
        </authorList>
    </citation>
    <scope>NUCLEOTIDE SEQUENCE [LARGE SCALE GENOMIC DNA]</scope>
    <source>
        <strain evidence="8 9">DH</strain>
    </source>
</reference>
<feature type="transmembrane region" description="Helical" evidence="7">
    <location>
        <begin position="197"/>
        <end position="219"/>
    </location>
</feature>
<name>A0A0W1JIT3_DESHA</name>
<dbReference type="EMBL" id="LOCK01000029">
    <property type="protein sequence ID" value="KTE90927.1"/>
    <property type="molecule type" value="Genomic_DNA"/>
</dbReference>
<comment type="caution">
    <text evidence="8">The sequence shown here is derived from an EMBL/GenBank/DDBJ whole genome shotgun (WGS) entry which is preliminary data.</text>
</comment>
<evidence type="ECO:0000313" key="9">
    <source>
        <dbReference type="Proteomes" id="UP000054623"/>
    </source>
</evidence>
<dbReference type="GO" id="GO:0005886">
    <property type="term" value="C:plasma membrane"/>
    <property type="evidence" value="ECO:0007669"/>
    <property type="project" value="UniProtKB-SubCell"/>
</dbReference>
<dbReference type="InterPro" id="IPR005614">
    <property type="entry name" value="NrfD-like"/>
</dbReference>
<feature type="transmembrane region" description="Helical" evidence="7">
    <location>
        <begin position="264"/>
        <end position="282"/>
    </location>
</feature>
<keyword evidence="5 7" id="KW-1133">Transmembrane helix</keyword>
<dbReference type="RefSeq" id="WP_011459139.1">
    <property type="nucleotide sequence ID" value="NZ_LOCK01000029.1"/>
</dbReference>
<dbReference type="InterPro" id="IPR052049">
    <property type="entry name" value="Electron_transfer_protein"/>
</dbReference>
<feature type="transmembrane region" description="Helical" evidence="7">
    <location>
        <begin position="152"/>
        <end position="176"/>
    </location>
</feature>
<dbReference type="Gene3D" id="1.20.1630.10">
    <property type="entry name" value="Formate dehydrogenase/DMSO reductase domain"/>
    <property type="match status" value="1"/>
</dbReference>
<dbReference type="OrthoDB" id="9768158at2"/>
<dbReference type="AlphaFoldDB" id="A0A0W1JIT3"/>
<organism evidence="8 9">
    <name type="scientific">Desulfitobacterium hafniense</name>
    <name type="common">Desulfitobacterium frappieri</name>
    <dbReference type="NCBI Taxonomy" id="49338"/>
    <lineage>
        <taxon>Bacteria</taxon>
        <taxon>Bacillati</taxon>
        <taxon>Bacillota</taxon>
        <taxon>Clostridia</taxon>
        <taxon>Eubacteriales</taxon>
        <taxon>Desulfitobacteriaceae</taxon>
        <taxon>Desulfitobacterium</taxon>
    </lineage>
</organism>
<keyword evidence="3" id="KW-1003">Cell membrane</keyword>
<protein>
    <submittedName>
        <fullName evidence="8">Oxidoreductase</fullName>
    </submittedName>
</protein>
<keyword evidence="6 7" id="KW-0472">Membrane</keyword>
<evidence type="ECO:0000256" key="2">
    <source>
        <dbReference type="ARBA" id="ARBA00008929"/>
    </source>
</evidence>
<feature type="transmembrane region" description="Helical" evidence="7">
    <location>
        <begin position="239"/>
        <end position="257"/>
    </location>
</feature>
<proteinExistence type="inferred from homology"/>
<evidence type="ECO:0000256" key="1">
    <source>
        <dbReference type="ARBA" id="ARBA00004651"/>
    </source>
</evidence>
<feature type="transmembrane region" description="Helical" evidence="7">
    <location>
        <begin position="91"/>
        <end position="112"/>
    </location>
</feature>
<evidence type="ECO:0000256" key="4">
    <source>
        <dbReference type="ARBA" id="ARBA00022692"/>
    </source>
</evidence>
<keyword evidence="4 7" id="KW-0812">Transmembrane</keyword>